<protein>
    <submittedName>
        <fullName evidence="1">CCR4-associated factor 16</fullName>
    </submittedName>
</protein>
<sequence>MNDITIHNLNYNYYNRIKNTSTKALDNVNLSFGRGMRIVVCGKNGAGKSTLLSILAGKKLIKEEQVLVFNRPVFHDTALTNRIGFVGEWWSDEYAMNITIKDFFSQYSSSKRYKILLKLFDIDENKLISSISKGEKKKVQILVNLIKRKDIYIFDEATESLDLISRKLLLEFLKKECIKHNCIIIYSTHIFDYMEKWCSHVLYLSNGSVTFFSDIHTIKNVKNYTSLAEYIFDNMMKEIKERDNIDNVDGSKEEGEYNSEMINIAYQG</sequence>
<comment type="caution">
    <text evidence="1">The sequence shown here is derived from an EMBL/GenBank/DDBJ whole genome shotgun (WGS) entry which is preliminary data.</text>
</comment>
<evidence type="ECO:0000313" key="1">
    <source>
        <dbReference type="EMBL" id="KAI4835687.1"/>
    </source>
</evidence>
<organism evidence="1 2">
    <name type="scientific">Plasmodium brasilianum</name>
    <dbReference type="NCBI Taxonomy" id="5824"/>
    <lineage>
        <taxon>Eukaryota</taxon>
        <taxon>Sar</taxon>
        <taxon>Alveolata</taxon>
        <taxon>Apicomplexa</taxon>
        <taxon>Aconoidasida</taxon>
        <taxon>Haemosporida</taxon>
        <taxon>Plasmodiidae</taxon>
        <taxon>Plasmodium</taxon>
        <taxon>Plasmodium (Plasmodium)</taxon>
    </lineage>
</organism>
<accession>A0ACB9Y2K9</accession>
<reference evidence="1" key="1">
    <citation type="submission" date="2022-06" db="EMBL/GenBank/DDBJ databases">
        <title>The First Complete Genome of the Simian Malaria Parasite Plasmodium brasilianum.</title>
        <authorList>
            <person name="Bajic M."/>
            <person name="Ravishankar S."/>
        </authorList>
    </citation>
    <scope>NUCLEOTIDE SEQUENCE</scope>
    <source>
        <strain evidence="1">Bolivian I</strain>
    </source>
</reference>
<dbReference type="Proteomes" id="UP001056978">
    <property type="component" value="Chromosome 13"/>
</dbReference>
<keyword evidence="2" id="KW-1185">Reference proteome</keyword>
<evidence type="ECO:0000313" key="2">
    <source>
        <dbReference type="Proteomes" id="UP001056978"/>
    </source>
</evidence>
<proteinExistence type="predicted"/>
<gene>
    <name evidence="1" type="ORF">MKS88_004900</name>
</gene>
<name>A0ACB9Y2K9_PLABR</name>
<dbReference type="EMBL" id="CM043781">
    <property type="protein sequence ID" value="KAI4835687.1"/>
    <property type="molecule type" value="Genomic_DNA"/>
</dbReference>